<feature type="domain" description="Purine catabolism PurC-like" evidence="1">
    <location>
        <begin position="7"/>
        <end position="139"/>
    </location>
</feature>
<evidence type="ECO:0000259" key="1">
    <source>
        <dbReference type="Pfam" id="PF07905"/>
    </source>
</evidence>
<dbReference type="EMBL" id="JAQONE010000025">
    <property type="protein sequence ID" value="MDC2830455.1"/>
    <property type="molecule type" value="Genomic_DNA"/>
</dbReference>
<reference evidence="3" key="1">
    <citation type="submission" date="2023-01" db="EMBL/GenBank/DDBJ databases">
        <title>Genome analysis of 13 Lactobacillus isolated from gut of wild boar.</title>
        <authorList>
            <person name="Papp P."/>
            <person name="Libisch B."/>
            <person name="Nagy T."/>
            <person name="Olasz F."/>
        </authorList>
    </citation>
    <scope>NUCLEOTIDE SEQUENCE</scope>
    <source>
        <strain evidence="3">F146</strain>
    </source>
</reference>
<name>A0AAJ1MB51_LIMMU</name>
<dbReference type="Pfam" id="PF13556">
    <property type="entry name" value="HTH_30"/>
    <property type="match status" value="1"/>
</dbReference>
<evidence type="ECO:0000259" key="2">
    <source>
        <dbReference type="Pfam" id="PF13556"/>
    </source>
</evidence>
<dbReference type="AlphaFoldDB" id="A0AAJ1MB51"/>
<feature type="domain" description="PucR C-terminal helix-turn-helix" evidence="2">
    <location>
        <begin position="452"/>
        <end position="509"/>
    </location>
</feature>
<proteinExistence type="predicted"/>
<dbReference type="InterPro" id="IPR025736">
    <property type="entry name" value="PucR_C-HTH_dom"/>
</dbReference>
<protein>
    <submittedName>
        <fullName evidence="3">PucR family transcriptional regulator ligand-binding domain-containing protein</fullName>
    </submittedName>
</protein>
<sequence>MSVRVRDLLKLPTLSRSHVVAGEAGLDRVVSTVSVIDFTATSVAQRELYQPENSANEQLLLTSIDQNNYDVVTDCRQIEQLAKNGCVGMVVYYVGDKVPTLPPKIKETADQLNFLMVFAQETQKNLSYSAVISEIMFAIFQDRMRHPSFAPTIIGRVSAMPEYRRSVGEVLKLLAAEIDASLAIIDNQGGILYRETWPKDTAVNWENLLNVVEQININGELPVTTTDGMKITHWQLPNSPYTVLIISRQTVTNLTCERVAETLQTALNLWGNQSQDDENLIRAIIQGQVVRAAQLGRQYRFDPKDTQAALVVSCPNNVNKSKLKKWVDQLTLRIAGHMISDWYNDQLIVLLEKSPSYQEWQSWESGFKKDDQQLTAQCVVVSATMVDGFGGIQRLYQLVSQYMSAARTILPHRSFFNQADLEFARGCQRELQEEGTEVIRWQKRLDAMQHNLVETLLTFLLDTPQNIEQASDLLYVHRNTIKYRLNKISNRFGFVPGVMPESFELYQALGVHRLLRGNEEADELNESNK</sequence>
<dbReference type="RefSeq" id="WP_272209354.1">
    <property type="nucleotide sequence ID" value="NZ_JAQOMV010000005.1"/>
</dbReference>
<evidence type="ECO:0000313" key="3">
    <source>
        <dbReference type="EMBL" id="MDC2830455.1"/>
    </source>
</evidence>
<dbReference type="InterPro" id="IPR012914">
    <property type="entry name" value="PucR_dom"/>
</dbReference>
<dbReference type="PANTHER" id="PTHR33744">
    <property type="entry name" value="CARBOHYDRATE DIACID REGULATOR"/>
    <property type="match status" value="1"/>
</dbReference>
<comment type="caution">
    <text evidence="3">The sequence shown here is derived from an EMBL/GenBank/DDBJ whole genome shotgun (WGS) entry which is preliminary data.</text>
</comment>
<dbReference type="InterPro" id="IPR051448">
    <property type="entry name" value="CdaR-like_regulators"/>
</dbReference>
<evidence type="ECO:0000313" key="4">
    <source>
        <dbReference type="Proteomes" id="UP001220670"/>
    </source>
</evidence>
<organism evidence="3 4">
    <name type="scientific">Limosilactobacillus mucosae</name>
    <name type="common">Lactobacillus mucosae</name>
    <dbReference type="NCBI Taxonomy" id="97478"/>
    <lineage>
        <taxon>Bacteria</taxon>
        <taxon>Bacillati</taxon>
        <taxon>Bacillota</taxon>
        <taxon>Bacilli</taxon>
        <taxon>Lactobacillales</taxon>
        <taxon>Lactobacillaceae</taxon>
        <taxon>Limosilactobacillus</taxon>
    </lineage>
</organism>
<dbReference type="Pfam" id="PF07905">
    <property type="entry name" value="PucR"/>
    <property type="match status" value="1"/>
</dbReference>
<dbReference type="PANTHER" id="PTHR33744:SF16">
    <property type="entry name" value="CARBOHYDRATE DIACID REGULATOR"/>
    <property type="match status" value="1"/>
</dbReference>
<dbReference type="InterPro" id="IPR042070">
    <property type="entry name" value="PucR_C-HTH_sf"/>
</dbReference>
<dbReference type="Proteomes" id="UP001220670">
    <property type="component" value="Unassembled WGS sequence"/>
</dbReference>
<accession>A0AAJ1MB51</accession>
<dbReference type="Gene3D" id="1.10.10.2840">
    <property type="entry name" value="PucR C-terminal helix-turn-helix domain"/>
    <property type="match status" value="1"/>
</dbReference>
<gene>
    <name evidence="3" type="ORF">PO250_09140</name>
</gene>